<dbReference type="eggNOG" id="COG1545">
    <property type="taxonomic scope" value="Bacteria"/>
</dbReference>
<evidence type="ECO:0000259" key="1">
    <source>
        <dbReference type="Pfam" id="PF01796"/>
    </source>
</evidence>
<dbReference type="Proteomes" id="UP000028875">
    <property type="component" value="Unassembled WGS sequence"/>
</dbReference>
<dbReference type="AlphaFoldDB" id="A0A024QDB8"/>
<dbReference type="InterPro" id="IPR022002">
    <property type="entry name" value="ChsH2_Znr"/>
</dbReference>
<evidence type="ECO:0000313" key="4">
    <source>
        <dbReference type="Proteomes" id="UP000028875"/>
    </source>
</evidence>
<reference evidence="3 4" key="1">
    <citation type="submission" date="2014-03" db="EMBL/GenBank/DDBJ databases">
        <authorList>
            <person name="Urmite Genomes U."/>
        </authorList>
    </citation>
    <scope>NUCLEOTIDE SEQUENCE [LARGE SCALE GENOMIC DNA]</scope>
    <source>
        <strain evidence="3 4">Vm-5</strain>
    </source>
</reference>
<dbReference type="InterPro" id="IPR002878">
    <property type="entry name" value="ChsH2_C"/>
</dbReference>
<comment type="caution">
    <text evidence="3">The sequence shown here is derived from an EMBL/GenBank/DDBJ whole genome shotgun (WGS) entry which is preliminary data.</text>
</comment>
<feature type="domain" description="ChsH2 rubredoxin-like zinc ribbon" evidence="2">
    <location>
        <begin position="18"/>
        <end position="53"/>
    </location>
</feature>
<sequence>MEFQKPIPLKNQDNSPYWDAADRHQLKIQKCNDCQAYAHPPGPTCAKCGGGRLSWIDFGDHVKATIYSYIVSYRPFLPGFQDDLPLVIAQASLEDVPSVRIMCNVLDCKPDDMHIGMPVKMVWDDITEDRALPQWKPID</sequence>
<dbReference type="OrthoDB" id="9785144at2"/>
<feature type="domain" description="ChsH2 C-terminal OB-fold" evidence="1">
    <location>
        <begin position="63"/>
        <end position="124"/>
    </location>
</feature>
<evidence type="ECO:0000259" key="2">
    <source>
        <dbReference type="Pfam" id="PF12172"/>
    </source>
</evidence>
<gene>
    <name evidence="3" type="ORF">BN990_02788</name>
</gene>
<dbReference type="Gene3D" id="6.10.30.10">
    <property type="match status" value="1"/>
</dbReference>
<organism evidence="3 4">
    <name type="scientific">Virgibacillus massiliensis</name>
    <dbReference type="NCBI Taxonomy" id="1462526"/>
    <lineage>
        <taxon>Bacteria</taxon>
        <taxon>Bacillati</taxon>
        <taxon>Bacillota</taxon>
        <taxon>Bacilli</taxon>
        <taxon>Bacillales</taxon>
        <taxon>Bacillaceae</taxon>
        <taxon>Virgibacillus</taxon>
    </lineage>
</organism>
<dbReference type="RefSeq" id="WP_021291918.1">
    <property type="nucleotide sequence ID" value="NZ_BNER01000004.1"/>
</dbReference>
<accession>A0A024QDB8</accession>
<dbReference type="Pfam" id="PF01796">
    <property type="entry name" value="OB_ChsH2_C"/>
    <property type="match status" value="1"/>
</dbReference>
<dbReference type="SUPFAM" id="SSF50249">
    <property type="entry name" value="Nucleic acid-binding proteins"/>
    <property type="match status" value="1"/>
</dbReference>
<dbReference type="STRING" id="1462526.BN990_02788"/>
<keyword evidence="4" id="KW-1185">Reference proteome</keyword>
<evidence type="ECO:0000313" key="3">
    <source>
        <dbReference type="EMBL" id="CDQ40464.1"/>
    </source>
</evidence>
<dbReference type="PANTHER" id="PTHR34075">
    <property type="entry name" value="BLR3430 PROTEIN"/>
    <property type="match status" value="1"/>
</dbReference>
<dbReference type="InterPro" id="IPR052513">
    <property type="entry name" value="Thioester_dehydratase-like"/>
</dbReference>
<dbReference type="EMBL" id="CCDP010000002">
    <property type="protein sequence ID" value="CDQ40464.1"/>
    <property type="molecule type" value="Genomic_DNA"/>
</dbReference>
<proteinExistence type="predicted"/>
<protein>
    <submittedName>
        <fullName evidence="3">Putative nucleic-acid-binding protein containing a Zn-ribbon</fullName>
    </submittedName>
</protein>
<dbReference type="PANTHER" id="PTHR34075:SF5">
    <property type="entry name" value="BLR3430 PROTEIN"/>
    <property type="match status" value="1"/>
</dbReference>
<dbReference type="Pfam" id="PF12172">
    <property type="entry name" value="zf-ChsH2"/>
    <property type="match status" value="1"/>
</dbReference>
<dbReference type="InterPro" id="IPR012340">
    <property type="entry name" value="NA-bd_OB-fold"/>
</dbReference>
<reference evidence="4" key="2">
    <citation type="submission" date="2014-05" db="EMBL/GenBank/DDBJ databases">
        <title>Draft genome sequence of Virgibacillus massiliensis Vm-5.</title>
        <authorList>
            <person name="Khelaifia S."/>
            <person name="Croce O."/>
            <person name="Lagier J.C."/>
            <person name="Raoult D."/>
        </authorList>
    </citation>
    <scope>NUCLEOTIDE SEQUENCE [LARGE SCALE GENOMIC DNA]</scope>
    <source>
        <strain evidence="4">Vm-5</strain>
    </source>
</reference>
<name>A0A024QDB8_9BACI</name>